<accession>A0A382R2A9</accession>
<reference evidence="1" key="1">
    <citation type="submission" date="2018-05" db="EMBL/GenBank/DDBJ databases">
        <authorList>
            <person name="Lanie J.A."/>
            <person name="Ng W.-L."/>
            <person name="Kazmierczak K.M."/>
            <person name="Andrzejewski T.M."/>
            <person name="Davidsen T.M."/>
            <person name="Wayne K.J."/>
            <person name="Tettelin H."/>
            <person name="Glass J.I."/>
            <person name="Rusch D."/>
            <person name="Podicherti R."/>
            <person name="Tsui H.-C.T."/>
            <person name="Winkler M.E."/>
        </authorList>
    </citation>
    <scope>NUCLEOTIDE SEQUENCE</scope>
</reference>
<proteinExistence type="predicted"/>
<dbReference type="InterPro" id="IPR013783">
    <property type="entry name" value="Ig-like_fold"/>
</dbReference>
<dbReference type="Gene3D" id="2.60.40.10">
    <property type="entry name" value="Immunoglobulins"/>
    <property type="match status" value="1"/>
</dbReference>
<protein>
    <submittedName>
        <fullName evidence="1">Uncharacterized protein</fullName>
    </submittedName>
</protein>
<sequence length="163" mass="17214">MKVIKRISIIAMFSVIMAQDPIVVDPATLDFGNVLMGNTSTLSFTITANLEQTVTITPPNFYTVDTSVIAMTVSQTQVVNVTFSPPSIGNYNSFVTLVGSTFGSASVAVNATAVNDLSGSISGTIIADYSPYEISADIWVAEGNTLTIKPGVTFEFSGAYSFD</sequence>
<dbReference type="AlphaFoldDB" id="A0A382R2A9"/>
<name>A0A382R2A9_9ZZZZ</name>
<organism evidence="1">
    <name type="scientific">marine metagenome</name>
    <dbReference type="NCBI Taxonomy" id="408172"/>
    <lineage>
        <taxon>unclassified sequences</taxon>
        <taxon>metagenomes</taxon>
        <taxon>ecological metagenomes</taxon>
    </lineage>
</organism>
<evidence type="ECO:0000313" key="1">
    <source>
        <dbReference type="EMBL" id="SVC91265.1"/>
    </source>
</evidence>
<feature type="non-terminal residue" evidence="1">
    <location>
        <position position="163"/>
    </location>
</feature>
<dbReference type="EMBL" id="UINC01118257">
    <property type="protein sequence ID" value="SVC91265.1"/>
    <property type="molecule type" value="Genomic_DNA"/>
</dbReference>
<gene>
    <name evidence="1" type="ORF">METZ01_LOCUS344119</name>
</gene>